<evidence type="ECO:0000256" key="2">
    <source>
        <dbReference type="ARBA" id="ARBA00022801"/>
    </source>
</evidence>
<dbReference type="InterPro" id="IPR029058">
    <property type="entry name" value="AB_hydrolase_fold"/>
</dbReference>
<dbReference type="PANTHER" id="PTHR42881:SF13">
    <property type="entry name" value="PROLYL ENDOPEPTIDASE"/>
    <property type="match status" value="1"/>
</dbReference>
<proteinExistence type="predicted"/>
<dbReference type="RefSeq" id="WP_377046766.1">
    <property type="nucleotide sequence ID" value="NZ_JBHLUN010000036.1"/>
</dbReference>
<dbReference type="Pfam" id="PF02897">
    <property type="entry name" value="Peptidase_S9_N"/>
    <property type="match status" value="1"/>
</dbReference>
<dbReference type="InterPro" id="IPR023302">
    <property type="entry name" value="Pept_S9A_N"/>
</dbReference>
<feature type="domain" description="Peptidase S9 prolyl oligopeptidase catalytic" evidence="5">
    <location>
        <begin position="506"/>
        <end position="710"/>
    </location>
</feature>
<sequence length="716" mass="78611">MTASDPAHSDPTQPAPTPADAAHADRTHPDPSRPSLAHPDEDPWIWLEEVDGERALDWVEARNRDTLARLSGPGFERDRDALKSAMDRPDRIPHVTRRGGLLYNFWQDAEHPRGLWRRTTLDSYRDAPEATAWEVLLDLDALATTEGEDWVWHGADTLAPAHERAMLSLSRGGGDAHVIREFDLATRTFVPGGFDLPECKGGVDWIDRDTILLSAALGEGMVTDSGYPATVRVWRRGTAPEAAAEIFRTAPGNMGAWGGWDRDRGEVVVREQLGFFDVRLHLGDAAGMRRVLDLPTDMRADWSHGWLVLQPRTDWTVAGTVWAADTVLGIGFEDFLGGGRALVPLFEPAPRRALQSFRWYGDRLLLSVLDDLRPVVTVRVPAEGWRESRLAGLPEIGVVSVWPLDAEPDETDGTLLASVQDPITPPTLLLTREGQAVPEPLRQSPALFDATGLVVSRHEAVSTDGERIPYVQIGPADTTGEAPVHMTGYGGFQVSVQPYYSARLGQLWLERGGTGVITHLRGGGEFGTRWHEAGRLARKRLSHDDFAAVAKDLVERGVTRPGRIAAEGGSNGGLLIANMLTRYPERFGALFCTIPLVDMRRYTKLLAGASWVAEYGDPDKPEDWAFLGEISAYHHVEAGRPYPPILLATARRDDRVHPAHARKMAARLQALGYDAGFYEPAAGGHGYGKDSTEIATFSALGMRFLRQAIGWEDPAG</sequence>
<evidence type="ECO:0000259" key="6">
    <source>
        <dbReference type="Pfam" id="PF02897"/>
    </source>
</evidence>
<keyword evidence="2" id="KW-0378">Hydrolase</keyword>
<organism evidence="7 8">
    <name type="scientific">Roseomonas elaeocarpi</name>
    <dbReference type="NCBI Taxonomy" id="907779"/>
    <lineage>
        <taxon>Bacteria</taxon>
        <taxon>Pseudomonadati</taxon>
        <taxon>Pseudomonadota</taxon>
        <taxon>Alphaproteobacteria</taxon>
        <taxon>Acetobacterales</taxon>
        <taxon>Roseomonadaceae</taxon>
        <taxon>Roseomonas</taxon>
    </lineage>
</organism>
<feature type="region of interest" description="Disordered" evidence="4">
    <location>
        <begin position="1"/>
        <end position="42"/>
    </location>
</feature>
<dbReference type="Pfam" id="PF00326">
    <property type="entry name" value="Peptidase_S9"/>
    <property type="match status" value="1"/>
</dbReference>
<dbReference type="Gene3D" id="2.130.10.120">
    <property type="entry name" value="Prolyl oligopeptidase, N-terminal domain"/>
    <property type="match status" value="1"/>
</dbReference>
<keyword evidence="1" id="KW-0645">Protease</keyword>
<feature type="compositionally biased region" description="Basic and acidic residues" evidence="4">
    <location>
        <begin position="22"/>
        <end position="31"/>
    </location>
</feature>
<comment type="caution">
    <text evidence="7">The sequence shown here is derived from an EMBL/GenBank/DDBJ whole genome shotgun (WGS) entry which is preliminary data.</text>
</comment>
<name>A0ABV6K2J9_9PROT</name>
<dbReference type="Proteomes" id="UP001589865">
    <property type="component" value="Unassembled WGS sequence"/>
</dbReference>
<evidence type="ECO:0000256" key="4">
    <source>
        <dbReference type="SAM" id="MobiDB-lite"/>
    </source>
</evidence>
<keyword evidence="8" id="KW-1185">Reference proteome</keyword>
<dbReference type="InterPro" id="IPR051167">
    <property type="entry name" value="Prolyl_oligopep/macrocyclase"/>
</dbReference>
<evidence type="ECO:0000313" key="8">
    <source>
        <dbReference type="Proteomes" id="UP001589865"/>
    </source>
</evidence>
<feature type="domain" description="Peptidase S9A N-terminal" evidence="6">
    <location>
        <begin position="41"/>
        <end position="249"/>
    </location>
</feature>
<evidence type="ECO:0000256" key="3">
    <source>
        <dbReference type="ARBA" id="ARBA00022825"/>
    </source>
</evidence>
<evidence type="ECO:0000256" key="1">
    <source>
        <dbReference type="ARBA" id="ARBA00022670"/>
    </source>
</evidence>
<accession>A0ABV6K2J9</accession>
<dbReference type="PANTHER" id="PTHR42881">
    <property type="entry name" value="PROLYL ENDOPEPTIDASE"/>
    <property type="match status" value="1"/>
</dbReference>
<evidence type="ECO:0000259" key="5">
    <source>
        <dbReference type="Pfam" id="PF00326"/>
    </source>
</evidence>
<dbReference type="SUPFAM" id="SSF50993">
    <property type="entry name" value="Peptidase/esterase 'gauge' domain"/>
    <property type="match status" value="1"/>
</dbReference>
<dbReference type="SUPFAM" id="SSF53474">
    <property type="entry name" value="alpha/beta-Hydrolases"/>
    <property type="match status" value="1"/>
</dbReference>
<dbReference type="InterPro" id="IPR002470">
    <property type="entry name" value="Peptidase_S9A"/>
</dbReference>
<keyword evidence="3" id="KW-0720">Serine protease</keyword>
<gene>
    <name evidence="7" type="ORF">ACFFGY_22435</name>
</gene>
<dbReference type="EMBL" id="JBHLUN010000036">
    <property type="protein sequence ID" value="MFC0411013.1"/>
    <property type="molecule type" value="Genomic_DNA"/>
</dbReference>
<evidence type="ECO:0000313" key="7">
    <source>
        <dbReference type="EMBL" id="MFC0411013.1"/>
    </source>
</evidence>
<protein>
    <submittedName>
        <fullName evidence="7">Prolyl oligopeptidase family protein</fullName>
    </submittedName>
</protein>
<dbReference type="InterPro" id="IPR001375">
    <property type="entry name" value="Peptidase_S9_cat"/>
</dbReference>
<reference evidence="7 8" key="1">
    <citation type="submission" date="2024-09" db="EMBL/GenBank/DDBJ databases">
        <authorList>
            <person name="Sun Q."/>
            <person name="Mori K."/>
        </authorList>
    </citation>
    <scope>NUCLEOTIDE SEQUENCE [LARGE SCALE GENOMIC DNA]</scope>
    <source>
        <strain evidence="7 8">TBRC 5777</strain>
    </source>
</reference>
<dbReference type="Gene3D" id="3.40.50.1820">
    <property type="entry name" value="alpha/beta hydrolase"/>
    <property type="match status" value="1"/>
</dbReference>
<dbReference type="PRINTS" id="PR00862">
    <property type="entry name" value="PROLIGOPTASE"/>
</dbReference>